<accession>A0A3N0Y9V5</accession>
<reference evidence="2 3" key="1">
    <citation type="submission" date="2018-10" db="EMBL/GenBank/DDBJ databases">
        <title>Genome assembly for a Yunnan-Guizhou Plateau 3E fish, Anabarilius grahami (Regan), and its evolutionary and genetic applications.</title>
        <authorList>
            <person name="Jiang W."/>
        </authorList>
    </citation>
    <scope>NUCLEOTIDE SEQUENCE [LARGE SCALE GENOMIC DNA]</scope>
    <source>
        <strain evidence="2">AG-KIZ</strain>
        <tissue evidence="2">Muscle</tissue>
    </source>
</reference>
<feature type="region of interest" description="Disordered" evidence="1">
    <location>
        <begin position="1"/>
        <end position="27"/>
    </location>
</feature>
<dbReference type="Proteomes" id="UP000281406">
    <property type="component" value="Unassembled WGS sequence"/>
</dbReference>
<sequence>MARRTDELRRRLNMSNQPKKGDEDQLKPTVWNTLRKRSQLTNKNCPTADRRLGPLYLTSPFTHTHKHITTMPMARMQVGCHRGRGAFVNTFPEQTSF</sequence>
<dbReference type="AlphaFoldDB" id="A0A3N0Y9V5"/>
<evidence type="ECO:0000313" key="3">
    <source>
        <dbReference type="Proteomes" id="UP000281406"/>
    </source>
</evidence>
<protein>
    <submittedName>
        <fullName evidence="2">Uncharacterized protein</fullName>
    </submittedName>
</protein>
<evidence type="ECO:0000256" key="1">
    <source>
        <dbReference type="SAM" id="MobiDB-lite"/>
    </source>
</evidence>
<evidence type="ECO:0000313" key="2">
    <source>
        <dbReference type="EMBL" id="ROL42967.1"/>
    </source>
</evidence>
<gene>
    <name evidence="2" type="ORF">DPX16_11023</name>
</gene>
<comment type="caution">
    <text evidence="2">The sequence shown here is derived from an EMBL/GenBank/DDBJ whole genome shotgun (WGS) entry which is preliminary data.</text>
</comment>
<proteinExistence type="predicted"/>
<organism evidence="2 3">
    <name type="scientific">Anabarilius grahami</name>
    <name type="common">Kanglang fish</name>
    <name type="synonym">Barilius grahami</name>
    <dbReference type="NCBI Taxonomy" id="495550"/>
    <lineage>
        <taxon>Eukaryota</taxon>
        <taxon>Metazoa</taxon>
        <taxon>Chordata</taxon>
        <taxon>Craniata</taxon>
        <taxon>Vertebrata</taxon>
        <taxon>Euteleostomi</taxon>
        <taxon>Actinopterygii</taxon>
        <taxon>Neopterygii</taxon>
        <taxon>Teleostei</taxon>
        <taxon>Ostariophysi</taxon>
        <taxon>Cypriniformes</taxon>
        <taxon>Xenocyprididae</taxon>
        <taxon>Xenocypridinae</taxon>
        <taxon>Xenocypridinae incertae sedis</taxon>
        <taxon>Anabarilius</taxon>
    </lineage>
</organism>
<keyword evidence="3" id="KW-1185">Reference proteome</keyword>
<dbReference type="EMBL" id="RJVU01049122">
    <property type="protein sequence ID" value="ROL42967.1"/>
    <property type="molecule type" value="Genomic_DNA"/>
</dbReference>
<name>A0A3N0Y9V5_ANAGA</name>
<feature type="compositionally biased region" description="Basic and acidic residues" evidence="1">
    <location>
        <begin position="1"/>
        <end position="10"/>
    </location>
</feature>